<dbReference type="AlphaFoldDB" id="A0AAJ2LY62"/>
<evidence type="ECO:0008006" key="3">
    <source>
        <dbReference type="Google" id="ProtNLM"/>
    </source>
</evidence>
<protein>
    <recommendedName>
        <fullName evidence="3">Filamentous hemagglutinin</fullName>
    </recommendedName>
</protein>
<proteinExistence type="predicted"/>
<feature type="non-terminal residue" evidence="1">
    <location>
        <position position="67"/>
    </location>
</feature>
<dbReference type="NCBIfam" id="TIGR01731">
    <property type="entry name" value="fil_hemag_20aa"/>
    <property type="match status" value="3"/>
</dbReference>
<dbReference type="Proteomes" id="UP001246152">
    <property type="component" value="Unassembled WGS sequence"/>
</dbReference>
<evidence type="ECO:0000313" key="2">
    <source>
        <dbReference type="Proteomes" id="UP001246152"/>
    </source>
</evidence>
<dbReference type="InterPro" id="IPR008619">
    <property type="entry name" value="Filamentous_hemagglutn_rpt"/>
</dbReference>
<dbReference type="InterPro" id="IPR010069">
    <property type="entry name" value="CdiA_FHA1_rpt"/>
</dbReference>
<dbReference type="EMBL" id="JAVLSM010000038">
    <property type="protein sequence ID" value="MDR9839866.1"/>
    <property type="molecule type" value="Genomic_DNA"/>
</dbReference>
<dbReference type="Pfam" id="PF05594">
    <property type="entry name" value="Fil_haemagg"/>
    <property type="match status" value="1"/>
</dbReference>
<comment type="caution">
    <text evidence="1">The sequence shown here is derived from an EMBL/GenBank/DDBJ whole genome shotgun (WGS) entry which is preliminary data.</text>
</comment>
<sequence>MSLDAGSNTVRNANSGSARGIVAQGPLSVTAGALVNRGNVSSNGDISLKTTGLDNDAGVIGANGKLT</sequence>
<name>A0AAJ2LY62_9BURK</name>
<reference evidence="1" key="1">
    <citation type="submission" date="2023-04" db="EMBL/GenBank/DDBJ databases">
        <title>Description of first Herbaspirillum huttiense subsp. nephrolepsisexaltata and Herbaspirillum huttiense subsp. lycopersicon.</title>
        <authorList>
            <person name="Poudel M."/>
            <person name="Sharma A."/>
            <person name="Goss E."/>
            <person name="Tapia J.H."/>
            <person name="Harmon C.M."/>
            <person name="Jones J.B."/>
        </authorList>
    </citation>
    <scope>NUCLEOTIDE SEQUENCE</scope>
    <source>
        <strain evidence="1">G21-1742</strain>
    </source>
</reference>
<accession>A0AAJ2LY62</accession>
<organism evidence="1 2">
    <name type="scientific">Herbaspirillum huttiense</name>
    <dbReference type="NCBI Taxonomy" id="863372"/>
    <lineage>
        <taxon>Bacteria</taxon>
        <taxon>Pseudomonadati</taxon>
        <taxon>Pseudomonadota</taxon>
        <taxon>Betaproteobacteria</taxon>
        <taxon>Burkholderiales</taxon>
        <taxon>Oxalobacteraceae</taxon>
        <taxon>Herbaspirillum</taxon>
    </lineage>
</organism>
<evidence type="ECO:0000313" key="1">
    <source>
        <dbReference type="EMBL" id="MDR9839866.1"/>
    </source>
</evidence>
<gene>
    <name evidence="1" type="ORF">RI046_29500</name>
</gene>